<evidence type="ECO:0000256" key="2">
    <source>
        <dbReference type="ARBA" id="ARBA00022679"/>
    </source>
</evidence>
<comment type="similarity">
    <text evidence="3">Belongs to the glycosyltransferase 23 family.</text>
</comment>
<dbReference type="Pfam" id="PF19745">
    <property type="entry name" value="FUT8_N_cat"/>
    <property type="match status" value="1"/>
</dbReference>
<evidence type="ECO:0000256" key="3">
    <source>
        <dbReference type="PROSITE-ProRule" id="PRU00992"/>
    </source>
</evidence>
<dbReference type="EMBL" id="JWZT01002708">
    <property type="protein sequence ID" value="KII68816.1"/>
    <property type="molecule type" value="Genomic_DNA"/>
</dbReference>
<dbReference type="GO" id="GO:0046921">
    <property type="term" value="F:alpha-(1-&gt;6)-fucosyltransferase activity"/>
    <property type="evidence" value="ECO:0007669"/>
    <property type="project" value="TreeGrafter"/>
</dbReference>
<dbReference type="AlphaFoldDB" id="A0A0C2MNK6"/>
<dbReference type="PANTHER" id="PTHR13132">
    <property type="entry name" value="ALPHA- 1,6 -FUCOSYLTRANSFERASE"/>
    <property type="match status" value="1"/>
</dbReference>
<sequence length="163" mass="18961">MYIRKDSSSALMNKSDVSSFDYPNFLKEWNKLYTSQNENLLFIAQYAAPGMLRPEKLPKNLDFYNHLIRSNLFQKKNLIDLRSNGQKTFLHESLVKYVHQVIHRNQNPENCRDMEVIGYETKEYCGFGCQIHLLAYCLIVALGEGKPLVVKSDQWQVKPAIIT</sequence>
<dbReference type="InterPro" id="IPR045573">
    <property type="entry name" value="Fut8_N_cat"/>
</dbReference>
<reference evidence="5 6" key="1">
    <citation type="journal article" date="2014" name="Genome Biol. Evol.">
        <title>The genome of the myxosporean Thelohanellus kitauei shows adaptations to nutrient acquisition within its fish host.</title>
        <authorList>
            <person name="Yang Y."/>
            <person name="Xiong J."/>
            <person name="Zhou Z."/>
            <person name="Huo F."/>
            <person name="Miao W."/>
            <person name="Ran C."/>
            <person name="Liu Y."/>
            <person name="Zhang J."/>
            <person name="Feng J."/>
            <person name="Wang M."/>
            <person name="Wang M."/>
            <person name="Wang L."/>
            <person name="Yao B."/>
        </authorList>
    </citation>
    <scope>NUCLEOTIDE SEQUENCE [LARGE SCALE GENOMIC DNA]</scope>
    <source>
        <strain evidence="5">Wuqing</strain>
    </source>
</reference>
<organism evidence="5 6">
    <name type="scientific">Thelohanellus kitauei</name>
    <name type="common">Myxosporean</name>
    <dbReference type="NCBI Taxonomy" id="669202"/>
    <lineage>
        <taxon>Eukaryota</taxon>
        <taxon>Metazoa</taxon>
        <taxon>Cnidaria</taxon>
        <taxon>Myxozoa</taxon>
        <taxon>Myxosporea</taxon>
        <taxon>Bivalvulida</taxon>
        <taxon>Platysporina</taxon>
        <taxon>Myxobolidae</taxon>
        <taxon>Thelohanellus</taxon>
    </lineage>
</organism>
<keyword evidence="1 3" id="KW-0328">Glycosyltransferase</keyword>
<dbReference type="OrthoDB" id="2014825at2759"/>
<feature type="domain" description="GT23" evidence="4">
    <location>
        <begin position="110"/>
        <end position="163"/>
    </location>
</feature>
<proteinExistence type="inferred from homology"/>
<comment type="caution">
    <text evidence="3">Lacks conserved residue(s) required for the propagation of feature annotation.</text>
</comment>
<evidence type="ECO:0000313" key="5">
    <source>
        <dbReference type="EMBL" id="KII68816.1"/>
    </source>
</evidence>
<keyword evidence="2 3" id="KW-0808">Transferase</keyword>
<gene>
    <name evidence="5" type="ORF">RF11_09453</name>
</gene>
<accession>A0A0C2MNK6</accession>
<protein>
    <submittedName>
        <fullName evidence="5">Alpha-(1,6)-fucosyltransferase</fullName>
    </submittedName>
</protein>
<dbReference type="InterPro" id="IPR027350">
    <property type="entry name" value="GT23_dom"/>
</dbReference>
<evidence type="ECO:0000259" key="4">
    <source>
        <dbReference type="PROSITE" id="PS51659"/>
    </source>
</evidence>
<comment type="caution">
    <text evidence="5">The sequence shown here is derived from an EMBL/GenBank/DDBJ whole genome shotgun (WGS) entry which is preliminary data.</text>
</comment>
<evidence type="ECO:0000256" key="1">
    <source>
        <dbReference type="ARBA" id="ARBA00022676"/>
    </source>
</evidence>
<keyword evidence="6" id="KW-1185">Reference proteome</keyword>
<dbReference type="PANTHER" id="PTHR13132:SF29">
    <property type="entry name" value="ALPHA-(1,6)-FUCOSYLTRANSFERASE"/>
    <property type="match status" value="1"/>
</dbReference>
<name>A0A0C2MNK6_THEKT</name>
<dbReference type="PROSITE" id="PS51659">
    <property type="entry name" value="GT23"/>
    <property type="match status" value="1"/>
</dbReference>
<dbReference type="GO" id="GO:0006487">
    <property type="term" value="P:protein N-linked glycosylation"/>
    <property type="evidence" value="ECO:0007669"/>
    <property type="project" value="TreeGrafter"/>
</dbReference>
<evidence type="ECO:0000313" key="6">
    <source>
        <dbReference type="Proteomes" id="UP000031668"/>
    </source>
</evidence>
<dbReference type="Proteomes" id="UP000031668">
    <property type="component" value="Unassembled WGS sequence"/>
</dbReference>